<feature type="compositionally biased region" description="Low complexity" evidence="1">
    <location>
        <begin position="162"/>
        <end position="172"/>
    </location>
</feature>
<feature type="compositionally biased region" description="Low complexity" evidence="1">
    <location>
        <begin position="204"/>
        <end position="214"/>
    </location>
</feature>
<sequence length="255" mass="24757">MRKGQRSRLDDRTAERLLQRVPGAGGEEFGSLSAVLRAAAATPEDVSPADGEDAAVAAFRAASAGALPDASAGAPRYRRRRTPGWAKAGIGAVTVALTFGGVAVAVQTNALHLPLPGGSGRTPGGAQVSASSQPRPSTTSAPGELPDAGATGAAPRSGKPGARSSADAAGPSAAAQSLRSLCTAYRAARQTHGHPPAAPRRLVEAAGSEAAVAEYCSHPPASGGGRDGGGDSGADSGAAGKAPSASAGSSGKKGQ</sequence>
<dbReference type="EMBL" id="CP106793">
    <property type="protein sequence ID" value="UXY20022.1"/>
    <property type="molecule type" value="Genomic_DNA"/>
</dbReference>
<keyword evidence="2" id="KW-1133">Transmembrane helix</keyword>
<feature type="transmembrane region" description="Helical" evidence="2">
    <location>
        <begin position="85"/>
        <end position="106"/>
    </location>
</feature>
<evidence type="ECO:0000256" key="2">
    <source>
        <dbReference type="SAM" id="Phobius"/>
    </source>
</evidence>
<accession>A0ABY6E040</accession>
<evidence type="ECO:0000256" key="1">
    <source>
        <dbReference type="SAM" id="MobiDB-lite"/>
    </source>
</evidence>
<evidence type="ECO:0000313" key="4">
    <source>
        <dbReference type="Proteomes" id="UP001061298"/>
    </source>
</evidence>
<evidence type="ECO:0000313" key="3">
    <source>
        <dbReference type="EMBL" id="UXY20022.1"/>
    </source>
</evidence>
<feature type="region of interest" description="Disordered" evidence="1">
    <location>
        <begin position="203"/>
        <end position="255"/>
    </location>
</feature>
<protein>
    <submittedName>
        <fullName evidence="3">Uncharacterized protein</fullName>
    </submittedName>
</protein>
<feature type="compositionally biased region" description="Basic and acidic residues" evidence="1">
    <location>
        <begin position="7"/>
        <end position="18"/>
    </location>
</feature>
<dbReference type="Proteomes" id="UP001061298">
    <property type="component" value="Chromosome"/>
</dbReference>
<feature type="compositionally biased region" description="Low complexity" evidence="1">
    <location>
        <begin position="233"/>
        <end position="255"/>
    </location>
</feature>
<gene>
    <name evidence="3" type="ORF">N8I84_15825</name>
</gene>
<reference evidence="3" key="1">
    <citation type="submission" date="2022-10" db="EMBL/GenBank/DDBJ databases">
        <authorList>
            <person name="Mo P."/>
        </authorList>
    </citation>
    <scope>NUCLEOTIDE SEQUENCE</scope>
    <source>
        <strain evidence="3">HUAS 13-4</strain>
    </source>
</reference>
<proteinExistence type="predicted"/>
<name>A0ABY6E040_9ACTN</name>
<feature type="region of interest" description="Disordered" evidence="1">
    <location>
        <begin position="1"/>
        <end position="27"/>
    </location>
</feature>
<organism evidence="3 4">
    <name type="scientific">Streptomyces cynarae</name>
    <dbReference type="NCBI Taxonomy" id="2981134"/>
    <lineage>
        <taxon>Bacteria</taxon>
        <taxon>Bacillati</taxon>
        <taxon>Actinomycetota</taxon>
        <taxon>Actinomycetes</taxon>
        <taxon>Kitasatosporales</taxon>
        <taxon>Streptomycetaceae</taxon>
        <taxon>Streptomyces</taxon>
    </lineage>
</organism>
<keyword evidence="2" id="KW-0812">Transmembrane</keyword>
<feature type="compositionally biased region" description="Polar residues" evidence="1">
    <location>
        <begin position="128"/>
        <end position="141"/>
    </location>
</feature>
<dbReference type="RefSeq" id="WP_263230141.1">
    <property type="nucleotide sequence ID" value="NZ_CP106793.1"/>
</dbReference>
<feature type="compositionally biased region" description="Gly residues" evidence="1">
    <location>
        <begin position="222"/>
        <end position="232"/>
    </location>
</feature>
<feature type="region of interest" description="Disordered" evidence="1">
    <location>
        <begin position="115"/>
        <end position="172"/>
    </location>
</feature>
<keyword evidence="2" id="KW-0472">Membrane</keyword>
<keyword evidence="4" id="KW-1185">Reference proteome</keyword>